<proteinExistence type="predicted"/>
<keyword evidence="1" id="KW-0812">Transmembrane</keyword>
<dbReference type="EMBL" id="JADBEL010000001">
    <property type="protein sequence ID" value="MBE1552947.1"/>
    <property type="molecule type" value="Genomic_DNA"/>
</dbReference>
<keyword evidence="1" id="KW-0472">Membrane</keyword>
<reference evidence="2" key="1">
    <citation type="submission" date="2020-10" db="EMBL/GenBank/DDBJ databases">
        <title>Genomic Encyclopedia of Type Strains, Phase IV (KMG-IV): sequencing the most valuable type-strain genomes for metagenomic binning, comparative biology and taxonomic classification.</title>
        <authorList>
            <person name="Goeker M."/>
        </authorList>
    </citation>
    <scope>NUCLEOTIDE SEQUENCE</scope>
    <source>
        <strain evidence="2">DSM 13886</strain>
    </source>
</reference>
<protein>
    <submittedName>
        <fullName evidence="2">Uncharacterized protein</fullName>
    </submittedName>
</protein>
<accession>A0A927RCQ4</accession>
<organism evidence="2 3">
    <name type="scientific">Sporosarcina limicola</name>
    <dbReference type="NCBI Taxonomy" id="34101"/>
    <lineage>
        <taxon>Bacteria</taxon>
        <taxon>Bacillati</taxon>
        <taxon>Bacillota</taxon>
        <taxon>Bacilli</taxon>
        <taxon>Bacillales</taxon>
        <taxon>Caryophanaceae</taxon>
        <taxon>Sporosarcina</taxon>
    </lineage>
</organism>
<comment type="caution">
    <text evidence="2">The sequence shown here is derived from an EMBL/GenBank/DDBJ whole genome shotgun (WGS) entry which is preliminary data.</text>
</comment>
<dbReference type="AlphaFoldDB" id="A0A927RCQ4"/>
<keyword evidence="1" id="KW-1133">Transmembrane helix</keyword>
<evidence type="ECO:0000313" key="3">
    <source>
        <dbReference type="Proteomes" id="UP000658225"/>
    </source>
</evidence>
<keyword evidence="3" id="KW-1185">Reference proteome</keyword>
<feature type="transmembrane region" description="Helical" evidence="1">
    <location>
        <begin position="12"/>
        <end position="32"/>
    </location>
</feature>
<evidence type="ECO:0000313" key="2">
    <source>
        <dbReference type="EMBL" id="MBE1552947.1"/>
    </source>
</evidence>
<feature type="transmembrane region" description="Helical" evidence="1">
    <location>
        <begin position="38"/>
        <end position="60"/>
    </location>
</feature>
<name>A0A927RCQ4_9BACL</name>
<gene>
    <name evidence="2" type="ORF">H4683_000016</name>
</gene>
<sequence length="223" mass="25848">MSKNKPFFFSKVFKFVLLIVIGTLLTLILSAYGVSKWITIVAVLTLYVSVTTLWPIHIIYKSKSLRFIDNYISSNYKRPIFGYSYALAYGNKRDVEDSLKRIMNTYKQKDIQDVYGANLAIFQNDSRKLLDHANHIAGQEFKDYYQGFAYVMTGNFEKAGEFLAKLHTPWMIHALKAHLALKRGNQDEFRLEADQSINSAIGMQKYVLHHTLRRIENEEFSIV</sequence>
<dbReference type="RefSeq" id="WP_192596796.1">
    <property type="nucleotide sequence ID" value="NZ_JADBEL010000001.1"/>
</dbReference>
<dbReference type="Proteomes" id="UP000658225">
    <property type="component" value="Unassembled WGS sequence"/>
</dbReference>
<evidence type="ECO:0000256" key="1">
    <source>
        <dbReference type="SAM" id="Phobius"/>
    </source>
</evidence>